<feature type="transmembrane region" description="Helical" evidence="2">
    <location>
        <begin position="133"/>
        <end position="153"/>
    </location>
</feature>
<keyword evidence="4" id="KW-1185">Reference proteome</keyword>
<dbReference type="EMBL" id="PKMF04000067">
    <property type="protein sequence ID" value="KAK7853226.1"/>
    <property type="molecule type" value="Genomic_DNA"/>
</dbReference>
<proteinExistence type="predicted"/>
<feature type="region of interest" description="Disordered" evidence="1">
    <location>
        <begin position="60"/>
        <end position="123"/>
    </location>
</feature>
<keyword evidence="2" id="KW-0812">Transmembrane</keyword>
<evidence type="ECO:0000313" key="3">
    <source>
        <dbReference type="EMBL" id="KAK7853226.1"/>
    </source>
</evidence>
<feature type="compositionally biased region" description="Pro residues" evidence="1">
    <location>
        <begin position="86"/>
        <end position="118"/>
    </location>
</feature>
<accession>A0AAW0LQH2</accession>
<dbReference type="AlphaFoldDB" id="A0AAW0LQH2"/>
<dbReference type="Proteomes" id="UP000237347">
    <property type="component" value="Unassembled WGS sequence"/>
</dbReference>
<feature type="compositionally biased region" description="Acidic residues" evidence="1">
    <location>
        <begin position="19"/>
        <end position="30"/>
    </location>
</feature>
<keyword evidence="2" id="KW-1133">Transmembrane helix</keyword>
<feature type="compositionally biased region" description="Basic and acidic residues" evidence="1">
    <location>
        <begin position="7"/>
        <end position="18"/>
    </location>
</feature>
<keyword evidence="2" id="KW-0472">Membrane</keyword>
<reference evidence="3 4" key="1">
    <citation type="journal article" date="2018" name="Sci. Data">
        <title>The draft genome sequence of cork oak.</title>
        <authorList>
            <person name="Ramos A.M."/>
            <person name="Usie A."/>
            <person name="Barbosa P."/>
            <person name="Barros P.M."/>
            <person name="Capote T."/>
            <person name="Chaves I."/>
            <person name="Simoes F."/>
            <person name="Abreu I."/>
            <person name="Carrasquinho I."/>
            <person name="Faro C."/>
            <person name="Guimaraes J.B."/>
            <person name="Mendonca D."/>
            <person name="Nobrega F."/>
            <person name="Rodrigues L."/>
            <person name="Saibo N.J.M."/>
            <person name="Varela M.C."/>
            <person name="Egas C."/>
            <person name="Matos J."/>
            <person name="Miguel C.M."/>
            <person name="Oliveira M.M."/>
            <person name="Ricardo C.P."/>
            <person name="Goncalves S."/>
        </authorList>
    </citation>
    <scope>NUCLEOTIDE SEQUENCE [LARGE SCALE GENOMIC DNA]</scope>
    <source>
        <strain evidence="4">cv. HL8</strain>
    </source>
</reference>
<name>A0AAW0LQH2_QUESU</name>
<evidence type="ECO:0000256" key="2">
    <source>
        <dbReference type="SAM" id="Phobius"/>
    </source>
</evidence>
<sequence length="159" mass="17623">MGAAEPVEEKKSDGGEVKEENEEKEEEEMKDVEKGEVGFQERVVESNNYGEFQLSRMQRLNPSNPLRIVINSATRVPTASPSQRPSQPPPRPAHAQPPPPPPAHAQPRSTPAPTPQQPPSVTTLNSRAYTDRISLFLFLLHMVAAVGLVVFLYSREFKA</sequence>
<comment type="caution">
    <text evidence="3">The sequence shown here is derived from an EMBL/GenBank/DDBJ whole genome shotgun (WGS) entry which is preliminary data.</text>
</comment>
<feature type="region of interest" description="Disordered" evidence="1">
    <location>
        <begin position="1"/>
        <end position="41"/>
    </location>
</feature>
<evidence type="ECO:0000256" key="1">
    <source>
        <dbReference type="SAM" id="MobiDB-lite"/>
    </source>
</evidence>
<evidence type="ECO:0000313" key="4">
    <source>
        <dbReference type="Proteomes" id="UP000237347"/>
    </source>
</evidence>
<protein>
    <submittedName>
        <fullName evidence="3">Uncharacterized protein</fullName>
    </submittedName>
</protein>
<organism evidence="3 4">
    <name type="scientific">Quercus suber</name>
    <name type="common">Cork oak</name>
    <dbReference type="NCBI Taxonomy" id="58331"/>
    <lineage>
        <taxon>Eukaryota</taxon>
        <taxon>Viridiplantae</taxon>
        <taxon>Streptophyta</taxon>
        <taxon>Embryophyta</taxon>
        <taxon>Tracheophyta</taxon>
        <taxon>Spermatophyta</taxon>
        <taxon>Magnoliopsida</taxon>
        <taxon>eudicotyledons</taxon>
        <taxon>Gunneridae</taxon>
        <taxon>Pentapetalae</taxon>
        <taxon>rosids</taxon>
        <taxon>fabids</taxon>
        <taxon>Fagales</taxon>
        <taxon>Fagaceae</taxon>
        <taxon>Quercus</taxon>
    </lineage>
</organism>
<gene>
    <name evidence="3" type="ORF">CFP56_036378</name>
</gene>